<protein>
    <submittedName>
        <fullName evidence="7">Multidrug transporter</fullName>
    </submittedName>
</protein>
<keyword evidence="3 6" id="KW-0812">Transmembrane</keyword>
<evidence type="ECO:0000256" key="4">
    <source>
        <dbReference type="ARBA" id="ARBA00022989"/>
    </source>
</evidence>
<keyword evidence="8" id="KW-1185">Reference proteome</keyword>
<proteinExistence type="predicted"/>
<dbReference type="GO" id="GO:0005886">
    <property type="term" value="C:plasma membrane"/>
    <property type="evidence" value="ECO:0007669"/>
    <property type="project" value="UniProtKB-SubCell"/>
</dbReference>
<feature type="transmembrane region" description="Helical" evidence="6">
    <location>
        <begin position="83"/>
        <end position="101"/>
    </location>
</feature>
<sequence>MHKYKELLLNTGLFAISSVSAKLIGFVLVPLYTFYLSTGEYGITDMSITVITLLTPLCTCSITDAVLRYALDDKEYRTKYMSIGMWVTLFSLVIVGLLLPLLDLPFMGGLGHYKALFWLNFAVSVLQIYFGTIARILNRIKLIPVVSCSSALCNGICAYIFIAVCNLGIPGYFYSMIISGMVAIGIYVARGHFLSYLDMRIDSDDKALLKRMVCFSLPLVPNALFWWIGTSLNRFLITSMLGIAASGLFAAAGKIPNLITMVYQIFQQAWNLSVFQEFRNSGLARFYENIFKFVIAGMSLAASVLIIASKPIASIVLQKEFFSSWTLMSILVIAVYCNSLNSFLGTISTAAMKTKNLFVTTCIGAVLNVIITWTLIPVCGLVGACLGMALSNFVTLCMRFYISLRIMKFNVPWAETVALFVALAVQAFVSFRSMPCSMAVQIICLVLVSGIAVKLLFPFIARIANRNGAAK</sequence>
<gene>
    <name evidence="7" type="ORF">G1C98_0208</name>
</gene>
<dbReference type="InterPro" id="IPR050833">
    <property type="entry name" value="Poly_Biosynth_Transport"/>
</dbReference>
<feature type="transmembrane region" description="Helical" evidence="6">
    <location>
        <begin position="113"/>
        <end position="130"/>
    </location>
</feature>
<feature type="transmembrane region" description="Helical" evidence="6">
    <location>
        <begin position="356"/>
        <end position="375"/>
    </location>
</feature>
<dbReference type="PANTHER" id="PTHR30250">
    <property type="entry name" value="PST FAMILY PREDICTED COLANIC ACID TRANSPORTER"/>
    <property type="match status" value="1"/>
</dbReference>
<feature type="transmembrane region" description="Helical" evidence="6">
    <location>
        <begin position="438"/>
        <end position="457"/>
    </location>
</feature>
<evidence type="ECO:0000313" key="8">
    <source>
        <dbReference type="Proteomes" id="UP000529710"/>
    </source>
</evidence>
<feature type="transmembrane region" description="Helical" evidence="6">
    <location>
        <begin position="169"/>
        <end position="188"/>
    </location>
</feature>
<dbReference type="Proteomes" id="UP000529710">
    <property type="component" value="Unassembled WGS sequence"/>
</dbReference>
<comment type="subcellular location">
    <subcellularLocation>
        <location evidence="1">Cell membrane</location>
        <topology evidence="1">Multi-pass membrane protein</topology>
    </subcellularLocation>
</comment>
<reference evidence="7 8" key="1">
    <citation type="submission" date="2020-02" db="EMBL/GenBank/DDBJ databases">
        <title>Characterization of phylogenetic diversity of novel bifidobacterial species isolated in Czech ZOOs.</title>
        <authorList>
            <person name="Lugli G.A."/>
            <person name="Vera N.B."/>
            <person name="Ventura M."/>
        </authorList>
    </citation>
    <scope>NUCLEOTIDE SEQUENCE [LARGE SCALE GENOMIC DNA]</scope>
    <source>
        <strain evidence="7 8">DSM 109960</strain>
    </source>
</reference>
<feature type="transmembrane region" description="Helical" evidence="6">
    <location>
        <begin position="381"/>
        <end position="401"/>
    </location>
</feature>
<evidence type="ECO:0000256" key="6">
    <source>
        <dbReference type="SAM" id="Phobius"/>
    </source>
</evidence>
<dbReference type="AlphaFoldDB" id="A0A7Y0ES84"/>
<comment type="caution">
    <text evidence="7">The sequence shown here is derived from an EMBL/GenBank/DDBJ whole genome shotgun (WGS) entry which is preliminary data.</text>
</comment>
<keyword evidence="2" id="KW-1003">Cell membrane</keyword>
<keyword evidence="5 6" id="KW-0472">Membrane</keyword>
<name>A0A7Y0ES84_9BIFI</name>
<feature type="transmembrane region" description="Helical" evidence="6">
    <location>
        <begin position="47"/>
        <end position="71"/>
    </location>
</feature>
<dbReference type="RefSeq" id="WP_169078426.1">
    <property type="nucleotide sequence ID" value="NZ_JAAIIF010000003.1"/>
</dbReference>
<feature type="transmembrane region" description="Helical" evidence="6">
    <location>
        <begin position="12"/>
        <end position="35"/>
    </location>
</feature>
<dbReference type="PANTHER" id="PTHR30250:SF11">
    <property type="entry name" value="O-ANTIGEN TRANSPORTER-RELATED"/>
    <property type="match status" value="1"/>
</dbReference>
<dbReference type="InterPro" id="IPR002797">
    <property type="entry name" value="Polysacc_synth"/>
</dbReference>
<dbReference type="Pfam" id="PF01943">
    <property type="entry name" value="Polysacc_synt"/>
    <property type="match status" value="1"/>
</dbReference>
<evidence type="ECO:0000256" key="5">
    <source>
        <dbReference type="ARBA" id="ARBA00023136"/>
    </source>
</evidence>
<dbReference type="EMBL" id="JAAIIF010000003">
    <property type="protein sequence ID" value="NMM95472.1"/>
    <property type="molecule type" value="Genomic_DNA"/>
</dbReference>
<feature type="transmembrane region" description="Helical" evidence="6">
    <location>
        <begin position="142"/>
        <end position="163"/>
    </location>
</feature>
<feature type="transmembrane region" description="Helical" evidence="6">
    <location>
        <begin position="289"/>
        <end position="309"/>
    </location>
</feature>
<organism evidence="7 8">
    <name type="scientific">Bifidobacterium erythrocebi</name>
    <dbReference type="NCBI Taxonomy" id="2675325"/>
    <lineage>
        <taxon>Bacteria</taxon>
        <taxon>Bacillati</taxon>
        <taxon>Actinomycetota</taxon>
        <taxon>Actinomycetes</taxon>
        <taxon>Bifidobacteriales</taxon>
        <taxon>Bifidobacteriaceae</taxon>
        <taxon>Bifidobacterium</taxon>
    </lineage>
</organism>
<evidence type="ECO:0000256" key="3">
    <source>
        <dbReference type="ARBA" id="ARBA00022692"/>
    </source>
</evidence>
<accession>A0A7Y0ES84</accession>
<evidence type="ECO:0000256" key="1">
    <source>
        <dbReference type="ARBA" id="ARBA00004651"/>
    </source>
</evidence>
<keyword evidence="4 6" id="KW-1133">Transmembrane helix</keyword>
<evidence type="ECO:0000256" key="2">
    <source>
        <dbReference type="ARBA" id="ARBA00022475"/>
    </source>
</evidence>
<evidence type="ECO:0000313" key="7">
    <source>
        <dbReference type="EMBL" id="NMM95472.1"/>
    </source>
</evidence>
<feature type="transmembrane region" description="Helical" evidence="6">
    <location>
        <begin position="321"/>
        <end position="344"/>
    </location>
</feature>
<feature type="transmembrane region" description="Helical" evidence="6">
    <location>
        <begin position="413"/>
        <end position="432"/>
    </location>
</feature>
<feature type="transmembrane region" description="Helical" evidence="6">
    <location>
        <begin position="208"/>
        <end position="229"/>
    </location>
</feature>